<dbReference type="CDD" id="cd19079">
    <property type="entry name" value="AKR_EcYajO-like"/>
    <property type="match status" value="1"/>
</dbReference>
<organism evidence="3 4">
    <name type="scientific">Cyberlindnera jadinii (strain ATCC 18201 / CBS 1600 / BCRC 20928 / JCM 3617 / NBRC 0987 / NRRL Y-1542)</name>
    <name type="common">Torula yeast</name>
    <name type="synonym">Candida utilis</name>
    <dbReference type="NCBI Taxonomy" id="983966"/>
    <lineage>
        <taxon>Eukaryota</taxon>
        <taxon>Fungi</taxon>
        <taxon>Dikarya</taxon>
        <taxon>Ascomycota</taxon>
        <taxon>Saccharomycotina</taxon>
        <taxon>Saccharomycetes</taxon>
        <taxon>Phaffomycetales</taxon>
        <taxon>Phaffomycetaceae</taxon>
        <taxon>Cyberlindnera</taxon>
    </lineage>
</organism>
<accession>A0A1E4S6X8</accession>
<evidence type="ECO:0000313" key="4">
    <source>
        <dbReference type="Proteomes" id="UP000094389"/>
    </source>
</evidence>
<proteinExistence type="predicted"/>
<dbReference type="RefSeq" id="XP_020072323.1">
    <property type="nucleotide sequence ID" value="XM_020212525.1"/>
</dbReference>
<dbReference type="SUPFAM" id="SSF51430">
    <property type="entry name" value="NAD(P)-linked oxidoreductase"/>
    <property type="match status" value="1"/>
</dbReference>
<dbReference type="OMA" id="HIMDSVE"/>
<dbReference type="Gene3D" id="3.20.20.100">
    <property type="entry name" value="NADP-dependent oxidoreductase domain"/>
    <property type="match status" value="1"/>
</dbReference>
<dbReference type="InterPro" id="IPR023210">
    <property type="entry name" value="NADP_OxRdtase_dom"/>
</dbReference>
<dbReference type="EMBL" id="KV453926">
    <property type="protein sequence ID" value="ODV75284.1"/>
    <property type="molecule type" value="Genomic_DNA"/>
</dbReference>
<dbReference type="AlphaFoldDB" id="A0A1E4S6X8"/>
<protein>
    <submittedName>
        <fullName evidence="3">Aldo/keto reductase</fullName>
    </submittedName>
</protein>
<keyword evidence="1" id="KW-0560">Oxidoreductase</keyword>
<dbReference type="PANTHER" id="PTHR43364">
    <property type="entry name" value="NADH-SPECIFIC METHYLGLYOXAL REDUCTASE-RELATED"/>
    <property type="match status" value="1"/>
</dbReference>
<dbReference type="InterPro" id="IPR036812">
    <property type="entry name" value="NAD(P)_OxRdtase_dom_sf"/>
</dbReference>
<evidence type="ECO:0000259" key="2">
    <source>
        <dbReference type="Pfam" id="PF00248"/>
    </source>
</evidence>
<dbReference type="STRING" id="983966.A0A1E4S6X8"/>
<gene>
    <name evidence="3" type="ORF">CYBJADRAFT_124138</name>
</gene>
<name>A0A1E4S6X8_CYBJN</name>
<dbReference type="FunFam" id="3.20.20.100:FF:000004">
    <property type="entry name" value="Oxidoreductase, aldo/keto reductase"/>
    <property type="match status" value="1"/>
</dbReference>
<dbReference type="Proteomes" id="UP000094389">
    <property type="component" value="Unassembled WGS sequence"/>
</dbReference>
<dbReference type="GO" id="GO:0005829">
    <property type="term" value="C:cytosol"/>
    <property type="evidence" value="ECO:0007669"/>
    <property type="project" value="UniProtKB-ARBA"/>
</dbReference>
<dbReference type="GeneID" id="30986921"/>
<dbReference type="Pfam" id="PF00248">
    <property type="entry name" value="Aldo_ket_red"/>
    <property type="match status" value="1"/>
</dbReference>
<sequence length="345" mass="39150">MTDSIEWTRLGSSGLKISKAVIGFMSYGSKRWADWVEEDEEQIFGLLKKAYDVGLRTYDTADVYSNGESERILGRFLRKFEIPRDKVVIMSKVFFAVDEQLPLKHGNLATDDYTVELINSQGLSRKHILDAAEASVKRLGTYIDLYQIHRYDNEVPPEETMRALNDVVSQGLARYIGASSMRATEFAQLQFIAEKNHWHKFISMQDYYNLIYREEEREMHHFCAKTGVGVLAWSPNARGILTRPVDNATKRIKSDPTFVGLGLDKLTAVDKAIVSRVQKLATDRGVSMAIVSTAWVMSKGHTPIVGLNSTERVLEVVRASQLSLDQEEIAFLEELYEPKRVVGFK</sequence>
<evidence type="ECO:0000256" key="1">
    <source>
        <dbReference type="ARBA" id="ARBA00023002"/>
    </source>
</evidence>
<dbReference type="GO" id="GO:0016491">
    <property type="term" value="F:oxidoreductase activity"/>
    <property type="evidence" value="ECO:0007669"/>
    <property type="project" value="UniProtKB-KW"/>
</dbReference>
<feature type="domain" description="NADP-dependent oxidoreductase" evidence="2">
    <location>
        <begin position="25"/>
        <end position="336"/>
    </location>
</feature>
<evidence type="ECO:0000313" key="3">
    <source>
        <dbReference type="EMBL" id="ODV75284.1"/>
    </source>
</evidence>
<reference evidence="3 4" key="1">
    <citation type="journal article" date="2016" name="Proc. Natl. Acad. Sci. U.S.A.">
        <title>Comparative genomics of biotechnologically important yeasts.</title>
        <authorList>
            <person name="Riley R."/>
            <person name="Haridas S."/>
            <person name="Wolfe K.H."/>
            <person name="Lopes M.R."/>
            <person name="Hittinger C.T."/>
            <person name="Goeker M."/>
            <person name="Salamov A.A."/>
            <person name="Wisecaver J.H."/>
            <person name="Long T.M."/>
            <person name="Calvey C.H."/>
            <person name="Aerts A.L."/>
            <person name="Barry K.W."/>
            <person name="Choi C."/>
            <person name="Clum A."/>
            <person name="Coughlan A.Y."/>
            <person name="Deshpande S."/>
            <person name="Douglass A.P."/>
            <person name="Hanson S.J."/>
            <person name="Klenk H.-P."/>
            <person name="LaButti K.M."/>
            <person name="Lapidus A."/>
            <person name="Lindquist E.A."/>
            <person name="Lipzen A.M."/>
            <person name="Meier-Kolthoff J.P."/>
            <person name="Ohm R.A."/>
            <person name="Otillar R.P."/>
            <person name="Pangilinan J.L."/>
            <person name="Peng Y."/>
            <person name="Rokas A."/>
            <person name="Rosa C.A."/>
            <person name="Scheuner C."/>
            <person name="Sibirny A.A."/>
            <person name="Slot J.C."/>
            <person name="Stielow J.B."/>
            <person name="Sun H."/>
            <person name="Kurtzman C.P."/>
            <person name="Blackwell M."/>
            <person name="Grigoriev I.V."/>
            <person name="Jeffries T.W."/>
        </authorList>
    </citation>
    <scope>NUCLEOTIDE SEQUENCE [LARGE SCALE GENOMIC DNA]</scope>
    <source>
        <strain evidence="4">ATCC 18201 / CBS 1600 / BCRC 20928 / JCM 3617 / NBRC 0987 / NRRL Y-1542</strain>
    </source>
</reference>
<dbReference type="OrthoDB" id="48988at2759"/>
<dbReference type="InterPro" id="IPR050523">
    <property type="entry name" value="AKR_Detox_Biosynth"/>
</dbReference>
<dbReference type="PANTHER" id="PTHR43364:SF15">
    <property type="entry name" value="ARYL-ALCOHOL DEHYDROGENASE AAD16-RELATED"/>
    <property type="match status" value="1"/>
</dbReference>
<keyword evidence="4" id="KW-1185">Reference proteome</keyword>